<sequence length="44" mass="4775">MHDALCNRVGNEGAKGMPTSTLLAYCTNHVIDPGIETMRSHFSV</sequence>
<gene>
    <name evidence="1" type="ORF">SAMN06265361_104302</name>
</gene>
<dbReference type="Proteomes" id="UP001157946">
    <property type="component" value="Unassembled WGS sequence"/>
</dbReference>
<dbReference type="AlphaFoldDB" id="A0AA45WQC2"/>
<reference evidence="1" key="1">
    <citation type="submission" date="2017-05" db="EMBL/GenBank/DDBJ databases">
        <authorList>
            <person name="Varghese N."/>
            <person name="Submissions S."/>
        </authorList>
    </citation>
    <scope>NUCLEOTIDE SEQUENCE</scope>
    <source>
        <strain evidence="1">DSM 45262</strain>
    </source>
</reference>
<organism evidence="1 2">
    <name type="scientific">Laceyella tengchongensis</name>
    <dbReference type="NCBI Taxonomy" id="574699"/>
    <lineage>
        <taxon>Bacteria</taxon>
        <taxon>Bacillati</taxon>
        <taxon>Bacillota</taxon>
        <taxon>Bacilli</taxon>
        <taxon>Bacillales</taxon>
        <taxon>Thermoactinomycetaceae</taxon>
        <taxon>Laceyella</taxon>
    </lineage>
</organism>
<protein>
    <submittedName>
        <fullName evidence="1">Uncharacterized protein</fullName>
    </submittedName>
</protein>
<keyword evidence="2" id="KW-1185">Reference proteome</keyword>
<comment type="caution">
    <text evidence="1">The sequence shown here is derived from an EMBL/GenBank/DDBJ whole genome shotgun (WGS) entry which is preliminary data.</text>
</comment>
<evidence type="ECO:0000313" key="1">
    <source>
        <dbReference type="EMBL" id="SMP24264.1"/>
    </source>
</evidence>
<accession>A0AA45WQC2</accession>
<dbReference type="EMBL" id="FXTU01000004">
    <property type="protein sequence ID" value="SMP24264.1"/>
    <property type="molecule type" value="Genomic_DNA"/>
</dbReference>
<name>A0AA45WQC2_9BACL</name>
<evidence type="ECO:0000313" key="2">
    <source>
        <dbReference type="Proteomes" id="UP001157946"/>
    </source>
</evidence>
<proteinExistence type="predicted"/>